<dbReference type="Gene3D" id="2.30.270.10">
    <property type="entry name" value="duf1285 protein"/>
    <property type="match status" value="1"/>
</dbReference>
<sequence length="170" mass="19073">MTDKLDSIADQVGKGRNFDSPPLHLWDPQLSGDIPIRITRDGTWYHDGDPIRREALRNLFASILRREEDGEYYLVTPGEKWRVQVDAHALVVTDVERQGDALQLTLNTGKSITVGEEHPLFLDPDIDNVAAVRLWHGLTALFTRNAWYRLVELADSAGVVTSGGTSLRLQ</sequence>
<name>A0A4R5LSX2_9GAMM</name>
<dbReference type="InterPro" id="IPR023361">
    <property type="entry name" value="DUF1285_beta_roll_sf"/>
</dbReference>
<evidence type="ECO:0000313" key="3">
    <source>
        <dbReference type="EMBL" id="TDG14018.1"/>
    </source>
</evidence>
<dbReference type="Gene3D" id="3.10.540.10">
    <property type="entry name" value="duf1285 like domain"/>
    <property type="match status" value="1"/>
</dbReference>
<dbReference type="EMBL" id="SMSE01000002">
    <property type="protein sequence ID" value="TDG14018.1"/>
    <property type="molecule type" value="Genomic_DNA"/>
</dbReference>
<dbReference type="AlphaFoldDB" id="A0A4R5LSX2"/>
<dbReference type="InterPro" id="IPR048341">
    <property type="entry name" value="DUF1285_N"/>
</dbReference>
<evidence type="ECO:0000259" key="2">
    <source>
        <dbReference type="Pfam" id="PF21028"/>
    </source>
</evidence>
<accession>A0A4R5LSX2</accession>
<reference evidence="3 4" key="1">
    <citation type="submission" date="2019-03" db="EMBL/GenBank/DDBJ databases">
        <title>Seongchinamella monodicae gen. nov., sp. nov., a novel member of the Gammaproteobacteria isolated from a tidal mudflat of beach.</title>
        <authorList>
            <person name="Yang H.G."/>
            <person name="Kang J.W."/>
            <person name="Lee S.D."/>
        </authorList>
    </citation>
    <scope>NUCLEOTIDE SEQUENCE [LARGE SCALE GENOMIC DNA]</scope>
    <source>
        <strain evidence="3 4">GH4-78</strain>
    </source>
</reference>
<dbReference type="RefSeq" id="WP_133212567.1">
    <property type="nucleotide sequence ID" value="NZ_SMSE01000002.1"/>
</dbReference>
<comment type="caution">
    <text evidence="3">The sequence shown here is derived from an EMBL/GenBank/DDBJ whole genome shotgun (WGS) entry which is preliminary data.</text>
</comment>
<proteinExistence type="predicted"/>
<feature type="domain" description="DUF1285" evidence="1">
    <location>
        <begin position="21"/>
        <end position="86"/>
    </location>
</feature>
<keyword evidence="4" id="KW-1185">Reference proteome</keyword>
<dbReference type="InterPro" id="IPR048342">
    <property type="entry name" value="DUF1285_C"/>
</dbReference>
<dbReference type="Pfam" id="PF06938">
    <property type="entry name" value="DUF1285_N"/>
    <property type="match status" value="1"/>
</dbReference>
<gene>
    <name evidence="3" type="ORF">E2F43_11050</name>
</gene>
<dbReference type="OrthoDB" id="3078366at2"/>
<dbReference type="Proteomes" id="UP000295554">
    <property type="component" value="Unassembled WGS sequence"/>
</dbReference>
<evidence type="ECO:0000313" key="4">
    <source>
        <dbReference type="Proteomes" id="UP000295554"/>
    </source>
</evidence>
<dbReference type="Pfam" id="PF21028">
    <property type="entry name" value="DUF1285_C"/>
    <property type="match status" value="1"/>
</dbReference>
<protein>
    <submittedName>
        <fullName evidence="3">DUF1285 domain-containing protein</fullName>
    </submittedName>
</protein>
<evidence type="ECO:0000259" key="1">
    <source>
        <dbReference type="Pfam" id="PF06938"/>
    </source>
</evidence>
<feature type="domain" description="DUF1285" evidence="2">
    <location>
        <begin position="91"/>
        <end position="158"/>
    </location>
</feature>
<organism evidence="3 4">
    <name type="scientific">Seongchinamella unica</name>
    <dbReference type="NCBI Taxonomy" id="2547392"/>
    <lineage>
        <taxon>Bacteria</taxon>
        <taxon>Pseudomonadati</taxon>
        <taxon>Pseudomonadota</taxon>
        <taxon>Gammaproteobacteria</taxon>
        <taxon>Cellvibrionales</taxon>
        <taxon>Halieaceae</taxon>
        <taxon>Seongchinamella</taxon>
    </lineage>
</organism>